<dbReference type="GO" id="GO:0043190">
    <property type="term" value="C:ATP-binding cassette (ABC) transporter complex"/>
    <property type="evidence" value="ECO:0007669"/>
    <property type="project" value="InterPro"/>
</dbReference>
<dbReference type="EMBL" id="CP015878">
    <property type="protein sequence ID" value="ANI15068.1"/>
    <property type="molecule type" value="Genomic_DNA"/>
</dbReference>
<evidence type="ECO:0000313" key="3">
    <source>
        <dbReference type="Proteomes" id="UP000077748"/>
    </source>
</evidence>
<dbReference type="AlphaFoldDB" id="A0A1A9KC49"/>
<dbReference type="Proteomes" id="UP000077748">
    <property type="component" value="Chromosome"/>
</dbReference>
<reference evidence="2 3" key="1">
    <citation type="submission" date="2016-05" db="EMBL/GenBank/DDBJ databases">
        <title>Genome Sequence of Pseudomonas citronellolis Strain SJTE-3, an Estrogens and Persistent Organic Pollutants degradation strain.</title>
        <authorList>
            <person name="Liang R."/>
        </authorList>
    </citation>
    <scope>NUCLEOTIDE SEQUENCE [LARGE SCALE GENOMIC DNA]</scope>
    <source>
        <strain evidence="2 3">SJTE-3</strain>
    </source>
</reference>
<evidence type="ECO:0000313" key="2">
    <source>
        <dbReference type="EMBL" id="ANI15068.1"/>
    </source>
</evidence>
<name>A0A1A9KC49_9PSED</name>
<organism evidence="2 3">
    <name type="scientific">Pseudomonas citronellolis</name>
    <dbReference type="NCBI Taxonomy" id="53408"/>
    <lineage>
        <taxon>Bacteria</taxon>
        <taxon>Pseudomonadati</taxon>
        <taxon>Pseudomonadota</taxon>
        <taxon>Gammaproteobacteria</taxon>
        <taxon>Pseudomonadales</taxon>
        <taxon>Pseudomonadaceae</taxon>
        <taxon>Pseudomonas</taxon>
    </lineage>
</organism>
<proteinExistence type="predicted"/>
<dbReference type="SUPFAM" id="SSF53850">
    <property type="entry name" value="Periplasmic binding protein-like II"/>
    <property type="match status" value="1"/>
</dbReference>
<gene>
    <name evidence="2" type="ORF">A9C11_14195</name>
</gene>
<evidence type="ECO:0000259" key="1">
    <source>
        <dbReference type="Pfam" id="PF04069"/>
    </source>
</evidence>
<dbReference type="Pfam" id="PF04069">
    <property type="entry name" value="OpuAC"/>
    <property type="match status" value="1"/>
</dbReference>
<dbReference type="SUPFAM" id="SSF52317">
    <property type="entry name" value="Class I glutamine amidotransferase-like"/>
    <property type="match status" value="1"/>
</dbReference>
<dbReference type="InterPro" id="IPR007210">
    <property type="entry name" value="ABC_Gly_betaine_transp_sub-bd"/>
</dbReference>
<sequence>MTLYAGSTWNPETLHSPALSAALRLWAREGVGLGALDTGVYLLAEAGLLNGKRATVYTSTRKGYVDECPNVGQLLKNLSFTLDMENTIMGSILDDKMEPEDAAKAWLKKNPQVLEPWLKDVATVDGRPGLEAVRGSL</sequence>
<accession>A0A1A9KC49</accession>
<dbReference type="Gene3D" id="3.40.190.10">
    <property type="entry name" value="Periplasmic binding protein-like II"/>
    <property type="match status" value="1"/>
</dbReference>
<dbReference type="InterPro" id="IPR029062">
    <property type="entry name" value="Class_I_gatase-like"/>
</dbReference>
<feature type="domain" description="ABC-type glycine betaine transport system substrate-binding" evidence="1">
    <location>
        <begin position="51"/>
        <end position="109"/>
    </location>
</feature>
<dbReference type="GO" id="GO:0022857">
    <property type="term" value="F:transmembrane transporter activity"/>
    <property type="evidence" value="ECO:0007669"/>
    <property type="project" value="InterPro"/>
</dbReference>
<protein>
    <recommendedName>
        <fullName evidence="1">ABC-type glycine betaine transport system substrate-binding domain-containing protein</fullName>
    </recommendedName>
</protein>